<dbReference type="EMBL" id="CP006704">
    <property type="protein sequence ID" value="AIJ46978.1"/>
    <property type="molecule type" value="Genomic_DNA"/>
</dbReference>
<dbReference type="AlphaFoldDB" id="A0A076PMN1"/>
<dbReference type="RefSeq" id="WP_019042356.1">
    <property type="nucleotide sequence ID" value="NZ_CP006704.1"/>
</dbReference>
<evidence type="ECO:0000313" key="2">
    <source>
        <dbReference type="Proteomes" id="UP000028782"/>
    </source>
</evidence>
<evidence type="ECO:0000313" key="1">
    <source>
        <dbReference type="EMBL" id="AIJ46978.1"/>
    </source>
</evidence>
<sequence>MSELGLVHIGLEGTVKACANARLLRVRLVQLGTPFAAAQSQNVPSHHGMFQLEGMQ</sequence>
<accession>A0A076PMN1</accession>
<reference evidence="1 2" key="1">
    <citation type="journal article" date="2014" name="Genome Announc.">
        <title>Complete Genome Sequence of Polychlorinated Biphenyl Degrader Comamonas testosteroni TK102 (NBRC 109938).</title>
        <authorList>
            <person name="Fukuda K."/>
            <person name="Hosoyama A."/>
            <person name="Tsuchikane K."/>
            <person name="Ohji S."/>
            <person name="Yamazoe A."/>
            <person name="Fujita N."/>
            <person name="Shintani M."/>
            <person name="Kimbara K."/>
        </authorList>
    </citation>
    <scope>NUCLEOTIDE SEQUENCE [LARGE SCALE GENOMIC DNA]</scope>
    <source>
        <strain evidence="1">TK102</strain>
    </source>
</reference>
<protein>
    <submittedName>
        <fullName evidence="1">Uncharacterized protein</fullName>
    </submittedName>
</protein>
<proteinExistence type="predicted"/>
<dbReference type="KEGG" id="ctes:O987_14310"/>
<gene>
    <name evidence="1" type="ORF">O987_14310</name>
</gene>
<name>A0A076PMN1_COMTE</name>
<dbReference type="Proteomes" id="UP000028782">
    <property type="component" value="Chromosome"/>
</dbReference>
<dbReference type="HOGENOM" id="CLU_3006428_0_0_4"/>
<organism evidence="1 2">
    <name type="scientific">Comamonas testosteroni TK102</name>
    <dbReference type="NCBI Taxonomy" id="1392005"/>
    <lineage>
        <taxon>Bacteria</taxon>
        <taxon>Pseudomonadati</taxon>
        <taxon>Pseudomonadota</taxon>
        <taxon>Betaproteobacteria</taxon>
        <taxon>Burkholderiales</taxon>
        <taxon>Comamonadaceae</taxon>
        <taxon>Comamonas</taxon>
    </lineage>
</organism>